<feature type="binding site" evidence="12">
    <location>
        <begin position="87"/>
        <end position="89"/>
    </location>
    <ligand>
        <name>substrate</name>
    </ligand>
</feature>
<dbReference type="PANTHER" id="PTHR21631:SF3">
    <property type="entry name" value="BIFUNCTIONAL GLYOXYLATE CYCLE PROTEIN"/>
    <property type="match status" value="1"/>
</dbReference>
<dbReference type="GO" id="GO:0006099">
    <property type="term" value="P:tricarboxylic acid cycle"/>
    <property type="evidence" value="ECO:0007669"/>
    <property type="project" value="UniProtKB-KW"/>
</dbReference>
<evidence type="ECO:0000256" key="5">
    <source>
        <dbReference type="ARBA" id="ARBA00017446"/>
    </source>
</evidence>
<dbReference type="OrthoDB" id="4078635at2759"/>
<keyword evidence="7" id="KW-0816">Tricarboxylic acid cycle</keyword>
<sequence>MGNSTTVSEFRLADAREVSVEPLGQLNGKNHPTDEESAFAAEVKATEEWWSAPQQRWENKDVSFTFGCLDPVQVTQMAKYLDTVYVSGWQCSATASSTNEPSPDLADYPMDTVPLKVDHLFKAQLFHDRKQRSEQLSTPATQRAAPIDYLRPIVADADTGHGGLTATMKLTKLFVERGAAGIHVEDQAPGTKKCGHMGGKVMVPVREHVNRLVACRAQADIMAAELVLVARTDSEAATLITSTVDPRDHAFVLGTTSAELEPLGEVLAAAGGSGSAGADLAGVEASWIERAGLKTFNEAVVDAVHAGRYQDKQAVAAEYMKKAHGKSNRECRALARQLLGHDVYFDWEAPRTQEGYYRYKGGCECAIARAVEFAPYADLVWMESKTPDYQQAKQFADGVHAVWPNQMLAYNLSPSFNWKLAMSAEEQETYIARLGKLGYCWQFVTLAGLHSTALMTDMFARDFSARGMRAYGETIQEPQLETRCEVVLHQKWSGANYIDGILKMVSGGLISTAAMGEGVTETQFS</sequence>
<feature type="active site" description="Proton acceptor" evidence="11">
    <location>
        <position position="194"/>
    </location>
</feature>
<dbReference type="GO" id="GO:0004451">
    <property type="term" value="F:isocitrate lyase activity"/>
    <property type="evidence" value="ECO:0007669"/>
    <property type="project" value="UniProtKB-EC"/>
</dbReference>
<comment type="similarity">
    <text evidence="3 10">Belongs to the isocitrate lyase/PEP mutase superfamily. Isocitrate lyase family.</text>
</comment>
<dbReference type="GO" id="GO:0046872">
    <property type="term" value="F:metal ion binding"/>
    <property type="evidence" value="ECO:0007669"/>
    <property type="project" value="UniProtKB-KW"/>
</dbReference>
<dbReference type="EMBL" id="WWBZ02000073">
    <property type="protein sequence ID" value="KAF4302611.1"/>
    <property type="molecule type" value="Genomic_DNA"/>
</dbReference>
<evidence type="ECO:0000256" key="11">
    <source>
        <dbReference type="PIRSR" id="PIRSR001362-1"/>
    </source>
</evidence>
<keyword evidence="13" id="KW-0460">Magnesium</keyword>
<feature type="binding site" evidence="12">
    <location>
        <position position="445"/>
    </location>
    <ligand>
        <name>substrate</name>
    </ligand>
</feature>
<comment type="catalytic activity">
    <reaction evidence="1">
        <text>(2S,3R)-3-hydroxybutane-1,2,3-tricarboxylate = pyruvate + succinate</text>
        <dbReference type="Rhea" id="RHEA:16809"/>
        <dbReference type="ChEBI" id="CHEBI:15361"/>
        <dbReference type="ChEBI" id="CHEBI:30031"/>
        <dbReference type="ChEBI" id="CHEBI:57429"/>
        <dbReference type="EC" id="4.1.3.30"/>
    </reaction>
</comment>
<feature type="binding site" evidence="12">
    <location>
        <position position="231"/>
    </location>
    <ligand>
        <name>substrate</name>
    </ligand>
</feature>
<dbReference type="FunFam" id="1.10.10.850:FF:000001">
    <property type="entry name" value="Isocitrate lyase"/>
    <property type="match status" value="1"/>
</dbReference>
<evidence type="ECO:0000256" key="2">
    <source>
        <dbReference type="ARBA" id="ARBA00004793"/>
    </source>
</evidence>
<dbReference type="NCBIfam" id="TIGR01346">
    <property type="entry name" value="isocit_lyase"/>
    <property type="match status" value="1"/>
</dbReference>
<comment type="catalytic activity">
    <reaction evidence="9">
        <text>D-threo-isocitrate = glyoxylate + succinate</text>
        <dbReference type="Rhea" id="RHEA:13245"/>
        <dbReference type="ChEBI" id="CHEBI:15562"/>
        <dbReference type="ChEBI" id="CHEBI:30031"/>
        <dbReference type="ChEBI" id="CHEBI:36655"/>
        <dbReference type="EC" id="4.1.3.1"/>
    </reaction>
</comment>
<evidence type="ECO:0000256" key="1">
    <source>
        <dbReference type="ARBA" id="ARBA00001050"/>
    </source>
</evidence>
<gene>
    <name evidence="14" type="ORF">GTA08_BOTSDO10397</name>
</gene>
<feature type="binding site" evidence="13">
    <location>
        <position position="156"/>
    </location>
    <ligand>
        <name>Mg(2+)</name>
        <dbReference type="ChEBI" id="CHEBI:18420"/>
    </ligand>
</feature>
<dbReference type="GO" id="GO:0046421">
    <property type="term" value="F:methylisocitrate lyase activity"/>
    <property type="evidence" value="ECO:0007669"/>
    <property type="project" value="UniProtKB-EC"/>
</dbReference>
<evidence type="ECO:0000256" key="4">
    <source>
        <dbReference type="ARBA" id="ARBA00011881"/>
    </source>
</evidence>
<dbReference type="InterPro" id="IPR018523">
    <property type="entry name" value="Isocitrate_lyase_ph_CS"/>
</dbReference>
<dbReference type="Proteomes" id="UP000572817">
    <property type="component" value="Unassembled WGS sequence"/>
</dbReference>
<dbReference type="SUPFAM" id="SSF51621">
    <property type="entry name" value="Phosphoenolpyruvate/pyruvate domain"/>
    <property type="match status" value="1"/>
</dbReference>
<dbReference type="Gene3D" id="3.20.20.60">
    <property type="entry name" value="Phosphoenolpyruvate-binding domains"/>
    <property type="match status" value="1"/>
</dbReference>
<keyword evidence="8 10" id="KW-0456">Lyase</keyword>
<evidence type="ECO:0000256" key="7">
    <source>
        <dbReference type="ARBA" id="ARBA00022532"/>
    </source>
</evidence>
<comment type="subunit">
    <text evidence="4">Homotetramer.</text>
</comment>
<dbReference type="Gene3D" id="1.10.10.850">
    <property type="match status" value="1"/>
</dbReference>
<dbReference type="PANTHER" id="PTHR21631">
    <property type="entry name" value="ISOCITRATE LYASE/MALATE SYNTHASE"/>
    <property type="match status" value="1"/>
</dbReference>
<comment type="caution">
    <text evidence="14">The sequence shown here is derived from an EMBL/GenBank/DDBJ whole genome shotgun (WGS) entry which is preliminary data.</text>
</comment>
<dbReference type="AlphaFoldDB" id="A0A8H4IK43"/>
<feature type="binding site" evidence="12">
    <location>
        <begin position="411"/>
        <end position="415"/>
    </location>
    <ligand>
        <name>substrate</name>
    </ligand>
</feature>
<evidence type="ECO:0000256" key="6">
    <source>
        <dbReference type="ARBA" id="ARBA00022435"/>
    </source>
</evidence>
<evidence type="ECO:0000256" key="12">
    <source>
        <dbReference type="PIRSR" id="PIRSR001362-2"/>
    </source>
</evidence>
<protein>
    <recommendedName>
        <fullName evidence="5 10">Isocitrate lyase</fullName>
    </recommendedName>
</protein>
<keyword evidence="6" id="KW-0329">Glyoxylate bypass</keyword>
<dbReference type="GO" id="GO:0006097">
    <property type="term" value="P:glyoxylate cycle"/>
    <property type="evidence" value="ECO:0007669"/>
    <property type="project" value="UniProtKB-KW"/>
</dbReference>
<dbReference type="PIRSF" id="PIRSF001362">
    <property type="entry name" value="Isocit_lyase"/>
    <property type="match status" value="1"/>
</dbReference>
<keyword evidence="13" id="KW-0479">Metal-binding</keyword>
<evidence type="ECO:0000256" key="10">
    <source>
        <dbReference type="PIRNR" id="PIRNR001362"/>
    </source>
</evidence>
<dbReference type="InterPro" id="IPR015813">
    <property type="entry name" value="Pyrv/PenolPyrv_kinase-like_dom"/>
</dbReference>
<evidence type="ECO:0000256" key="3">
    <source>
        <dbReference type="ARBA" id="ARBA00005704"/>
    </source>
</evidence>
<keyword evidence="15" id="KW-1185">Reference proteome</keyword>
<evidence type="ECO:0000256" key="13">
    <source>
        <dbReference type="PIRSR" id="PIRSR001362-3"/>
    </source>
</evidence>
<dbReference type="InterPro" id="IPR006254">
    <property type="entry name" value="Isocitrate_lyase"/>
</dbReference>
<dbReference type="InterPro" id="IPR040442">
    <property type="entry name" value="Pyrv_kinase-like_dom_sf"/>
</dbReference>
<accession>A0A8H4IK43</accession>
<comment type="cofactor">
    <cofactor evidence="13">
        <name>Mg(2+)</name>
        <dbReference type="ChEBI" id="CHEBI:18420"/>
    </cofactor>
    <text evidence="13">Can also use Mn(2+) ion.</text>
</comment>
<reference evidence="14" key="1">
    <citation type="submission" date="2020-04" db="EMBL/GenBank/DDBJ databases">
        <title>Genome Assembly and Annotation of Botryosphaeria dothidea sdau 11-99, a Latent Pathogen of Apple Fruit Ring Rot in China.</title>
        <authorList>
            <person name="Yu C."/>
            <person name="Diao Y."/>
            <person name="Lu Q."/>
            <person name="Zhao J."/>
            <person name="Cui S."/>
            <person name="Peng C."/>
            <person name="He B."/>
            <person name="Liu H."/>
        </authorList>
    </citation>
    <scope>NUCLEOTIDE SEQUENCE [LARGE SCALE GENOMIC DNA]</scope>
    <source>
        <strain evidence="14">Sdau11-99</strain>
    </source>
</reference>
<evidence type="ECO:0000256" key="8">
    <source>
        <dbReference type="ARBA" id="ARBA00023239"/>
    </source>
</evidence>
<proteinExistence type="inferred from homology"/>
<evidence type="ECO:0000313" key="14">
    <source>
        <dbReference type="EMBL" id="KAF4302611.1"/>
    </source>
</evidence>
<name>A0A8H4IK43_9PEZI</name>
<evidence type="ECO:0000256" key="9">
    <source>
        <dbReference type="ARBA" id="ARBA00023531"/>
    </source>
</evidence>
<dbReference type="PROSITE" id="PS00161">
    <property type="entry name" value="ISOCITRATE_LYASE"/>
    <property type="match status" value="1"/>
</dbReference>
<dbReference type="Pfam" id="PF00463">
    <property type="entry name" value="ICL"/>
    <property type="match status" value="1"/>
</dbReference>
<comment type="pathway">
    <text evidence="2">Carbohydrate metabolism; glyoxylate cycle; (S)-malate from isocitrate: step 1/2.</text>
</comment>
<organism evidence="14 15">
    <name type="scientific">Botryosphaeria dothidea</name>
    <dbReference type="NCBI Taxonomy" id="55169"/>
    <lineage>
        <taxon>Eukaryota</taxon>
        <taxon>Fungi</taxon>
        <taxon>Dikarya</taxon>
        <taxon>Ascomycota</taxon>
        <taxon>Pezizomycotina</taxon>
        <taxon>Dothideomycetes</taxon>
        <taxon>Dothideomycetes incertae sedis</taxon>
        <taxon>Botryosphaeriales</taxon>
        <taxon>Botryosphaeriaceae</taxon>
        <taxon>Botryosphaeria</taxon>
    </lineage>
</organism>
<evidence type="ECO:0000313" key="15">
    <source>
        <dbReference type="Proteomes" id="UP000572817"/>
    </source>
</evidence>
<feature type="binding site" evidence="12">
    <location>
        <begin position="195"/>
        <end position="196"/>
    </location>
    <ligand>
        <name>substrate</name>
    </ligand>
</feature>